<dbReference type="Pfam" id="PF17936">
    <property type="entry name" value="Big_6"/>
    <property type="match status" value="1"/>
</dbReference>
<dbReference type="Proteomes" id="UP000885362">
    <property type="component" value="Unassembled WGS sequence"/>
</dbReference>
<feature type="domain" description="Bacterial Ig-like" evidence="2">
    <location>
        <begin position="187"/>
        <end position="271"/>
    </location>
</feature>
<protein>
    <submittedName>
        <fullName evidence="3">Uncharacterized protein</fullName>
    </submittedName>
</protein>
<dbReference type="InterPro" id="IPR013783">
    <property type="entry name" value="Ig-like_fold"/>
</dbReference>
<organism evidence="3">
    <name type="scientific">Salmonella diarizonae</name>
    <dbReference type="NCBI Taxonomy" id="59204"/>
    <lineage>
        <taxon>Bacteria</taxon>
        <taxon>Pseudomonadati</taxon>
        <taxon>Pseudomonadota</taxon>
        <taxon>Gammaproteobacteria</taxon>
        <taxon>Enterobacterales</taxon>
        <taxon>Enterobacteriaceae</taxon>
        <taxon>Salmonella</taxon>
    </lineage>
</organism>
<sequence length="451" mass="48824">TRPQFSINGEFNQSVQIYIDGKLVDTVTVTDRNQVYQPVAPLGDGSHSIYYVITDKAGNTATSKTLDFSIDTSNKTPVVIEAIDGHTLAEMTGSDGKIYITDTTHNIIFRGSAEPDSLMDLTINGLNVGQVWVSQTGEWQMPVNSVYLSQGLLEIKIKSTDRGGNVNEKSYSIWVDTMIEDFTSELDDNKSSSQNDWWSNNTLITMRGLGEAGATVSLVLAGVTLATTVVAANGQWALSTDQLPEGKYDITLSIEDNAGNRREENREIFIDRAAPVAPAITYSDIVDDLVIMKGTGEAKSKLTITDSEGNIYTLTVPDNGNWSMAIPYPSEGKFTISSTDRIGNTSDVVSVDLIKEIPTISLAVDSNSGSKDDNITHDKQPTFIIGNLESDIVNVQIDINGMAYNAEKRADGVWFFTPDTALADGTYTISVTANDAAGNQKNSLPITVTID</sequence>
<feature type="domain" description="Bacterial Ig-like" evidence="2">
    <location>
        <begin position="1"/>
        <end position="72"/>
    </location>
</feature>
<feature type="domain" description="Bacterial Ig" evidence="1">
    <location>
        <begin position="275"/>
        <end position="351"/>
    </location>
</feature>
<dbReference type="EMBL" id="RSHK01000091">
    <property type="protein sequence ID" value="MIE73188.1"/>
    <property type="molecule type" value="Genomic_DNA"/>
</dbReference>
<comment type="caution">
    <text evidence="3">The sequence shown here is derived from an EMBL/GenBank/DDBJ whole genome shotgun (WGS) entry which is preliminary data.</text>
</comment>
<feature type="non-terminal residue" evidence="3">
    <location>
        <position position="1"/>
    </location>
</feature>
<dbReference type="Pfam" id="PF19077">
    <property type="entry name" value="Big_13"/>
    <property type="match status" value="3"/>
</dbReference>
<dbReference type="NCBIfam" id="NF033510">
    <property type="entry name" value="Ca_tandemer"/>
    <property type="match status" value="3"/>
</dbReference>
<evidence type="ECO:0000259" key="2">
    <source>
        <dbReference type="Pfam" id="PF19077"/>
    </source>
</evidence>
<dbReference type="AlphaFoldDB" id="A0A6C8Y6A1"/>
<name>A0A6C8Y6A1_SALDZ</name>
<feature type="non-terminal residue" evidence="3">
    <location>
        <position position="451"/>
    </location>
</feature>
<evidence type="ECO:0000313" key="3">
    <source>
        <dbReference type="EMBL" id="MIE73188.1"/>
    </source>
</evidence>
<accession>A0A6C8Y6A1</accession>
<dbReference type="InterPro" id="IPR041498">
    <property type="entry name" value="Big_6"/>
</dbReference>
<proteinExistence type="predicted"/>
<dbReference type="Gene3D" id="2.60.40.10">
    <property type="entry name" value="Immunoglobulins"/>
    <property type="match status" value="5"/>
</dbReference>
<feature type="domain" description="Bacterial Ig-like" evidence="2">
    <location>
        <begin position="357"/>
        <end position="451"/>
    </location>
</feature>
<evidence type="ECO:0000259" key="1">
    <source>
        <dbReference type="Pfam" id="PF17936"/>
    </source>
</evidence>
<gene>
    <name evidence="3" type="ORF">EL06_28500</name>
</gene>
<reference evidence="3" key="1">
    <citation type="submission" date="2018-08" db="EMBL/GenBank/DDBJ databases">
        <authorList>
            <consortium name="GenomeTrakr network: Whole genome sequencing for foodborne pathogen traceback"/>
        </authorList>
    </citation>
    <scope>NUCLEOTIDE SEQUENCE [LARGE SCALE GENOMIC DNA]</scope>
    <source>
        <strain evidence="3">FMA0132</strain>
    </source>
</reference>
<dbReference type="InterPro" id="IPR044016">
    <property type="entry name" value="Big_13"/>
</dbReference>